<organism evidence="1 2">
    <name type="scientific">Hibiscus sabdariffa</name>
    <name type="common">roselle</name>
    <dbReference type="NCBI Taxonomy" id="183260"/>
    <lineage>
        <taxon>Eukaryota</taxon>
        <taxon>Viridiplantae</taxon>
        <taxon>Streptophyta</taxon>
        <taxon>Embryophyta</taxon>
        <taxon>Tracheophyta</taxon>
        <taxon>Spermatophyta</taxon>
        <taxon>Magnoliopsida</taxon>
        <taxon>eudicotyledons</taxon>
        <taxon>Gunneridae</taxon>
        <taxon>Pentapetalae</taxon>
        <taxon>rosids</taxon>
        <taxon>malvids</taxon>
        <taxon>Malvales</taxon>
        <taxon>Malvaceae</taxon>
        <taxon>Malvoideae</taxon>
        <taxon>Hibiscus</taxon>
    </lineage>
</organism>
<reference evidence="1 2" key="1">
    <citation type="journal article" date="2024" name="G3 (Bethesda)">
        <title>Genome assembly of Hibiscus sabdariffa L. provides insights into metabolisms of medicinal natural products.</title>
        <authorList>
            <person name="Kim T."/>
        </authorList>
    </citation>
    <scope>NUCLEOTIDE SEQUENCE [LARGE SCALE GENOMIC DNA]</scope>
    <source>
        <strain evidence="1">TK-2024</strain>
        <tissue evidence="1">Old leaves</tissue>
    </source>
</reference>
<gene>
    <name evidence="1" type="ORF">V6N11_043164</name>
</gene>
<comment type="caution">
    <text evidence="1">The sequence shown here is derived from an EMBL/GenBank/DDBJ whole genome shotgun (WGS) entry which is preliminary data.</text>
</comment>
<keyword evidence="2" id="KW-1185">Reference proteome</keyword>
<protein>
    <submittedName>
        <fullName evidence="1">Uncharacterized protein</fullName>
    </submittedName>
</protein>
<dbReference type="Proteomes" id="UP001396334">
    <property type="component" value="Unassembled WGS sequence"/>
</dbReference>
<sequence>MNNVQEKLSLSVFESPSLRVLTDTSTAIPSSSFISTVAGVPFATIGEVNMCSHSYSSNAQYVNDGVYQTPVVPGNVGSPSTITPLLNAQDVNDGVHQTPVVVVHQTHVVVENVDAPSTACPPDFLSPLLPTQSSHTLGKVYSFEHASSSGSLVNVHELQCGESLVNDGPSQDCDAQDQNATIPVS</sequence>
<name>A0ABR2QYD1_9ROSI</name>
<accession>A0ABR2QYD1</accession>
<proteinExistence type="predicted"/>
<evidence type="ECO:0000313" key="2">
    <source>
        <dbReference type="Proteomes" id="UP001396334"/>
    </source>
</evidence>
<dbReference type="EMBL" id="JBBPBN010000030">
    <property type="protein sequence ID" value="KAK9005743.1"/>
    <property type="molecule type" value="Genomic_DNA"/>
</dbReference>
<evidence type="ECO:0000313" key="1">
    <source>
        <dbReference type="EMBL" id="KAK9005743.1"/>
    </source>
</evidence>